<dbReference type="GO" id="GO:0046872">
    <property type="term" value="F:metal ion binding"/>
    <property type="evidence" value="ECO:0007669"/>
    <property type="project" value="UniProtKB-UniRule"/>
</dbReference>
<dbReference type="FunFam" id="1.20.1050.40:FF:000001">
    <property type="entry name" value="Thimet oligopeptidase 1"/>
    <property type="match status" value="1"/>
</dbReference>
<accession>A0A1A8BAT2</accession>
<dbReference type="GO" id="GO:0006508">
    <property type="term" value="P:proteolysis"/>
    <property type="evidence" value="ECO:0007669"/>
    <property type="project" value="UniProtKB-KW"/>
</dbReference>
<dbReference type="FunFam" id="3.40.390.10:FF:000006">
    <property type="entry name" value="Thimet oligopeptidase 1"/>
    <property type="match status" value="1"/>
</dbReference>
<dbReference type="GO" id="GO:0005758">
    <property type="term" value="C:mitochondrial intermembrane space"/>
    <property type="evidence" value="ECO:0007669"/>
    <property type="project" value="TreeGrafter"/>
</dbReference>
<evidence type="ECO:0000256" key="1">
    <source>
        <dbReference type="ARBA" id="ARBA00004496"/>
    </source>
</evidence>
<evidence type="ECO:0000256" key="4">
    <source>
        <dbReference type="ARBA" id="ARBA00022670"/>
    </source>
</evidence>
<dbReference type="Gene3D" id="3.40.390.10">
    <property type="entry name" value="Collagenase (Catalytic Domain)"/>
    <property type="match status" value="1"/>
</dbReference>
<comment type="subcellular location">
    <subcellularLocation>
        <location evidence="1">Cytoplasm</location>
    </subcellularLocation>
</comment>
<dbReference type="PANTHER" id="PTHR11804">
    <property type="entry name" value="PROTEASE M3 THIMET OLIGOPEPTIDASE-RELATED"/>
    <property type="match status" value="1"/>
</dbReference>
<dbReference type="GO" id="GO:0006518">
    <property type="term" value="P:peptide metabolic process"/>
    <property type="evidence" value="ECO:0007669"/>
    <property type="project" value="TreeGrafter"/>
</dbReference>
<dbReference type="SUPFAM" id="SSF55486">
    <property type="entry name" value="Metalloproteases ('zincins'), catalytic domain"/>
    <property type="match status" value="1"/>
</dbReference>
<keyword evidence="6 9" id="KW-0378">Hydrolase</keyword>
<reference evidence="11" key="2">
    <citation type="submission" date="2016-06" db="EMBL/GenBank/DDBJ databases">
        <title>The genome of a short-lived fish provides insights into sex chromosome evolution and the genetic control of aging.</title>
        <authorList>
            <person name="Reichwald K."/>
            <person name="Felder M."/>
            <person name="Petzold A."/>
            <person name="Koch P."/>
            <person name="Groth M."/>
            <person name="Platzer M."/>
        </authorList>
    </citation>
    <scope>NUCLEOTIDE SEQUENCE</scope>
    <source>
        <tissue evidence="11">Brain</tissue>
    </source>
</reference>
<keyword evidence="7 9" id="KW-0862">Zinc</keyword>
<gene>
    <name evidence="11" type="primary">THOP1</name>
</gene>
<feature type="domain" description="Peptidase M3A/M3B catalytic" evidence="10">
    <location>
        <begin position="247"/>
        <end position="693"/>
    </location>
</feature>
<dbReference type="InterPro" id="IPR024080">
    <property type="entry name" value="Neurolysin/TOP_N"/>
</dbReference>
<reference evidence="11" key="1">
    <citation type="submission" date="2016-05" db="EMBL/GenBank/DDBJ databases">
        <authorList>
            <person name="Lavstsen T."/>
            <person name="Jespersen J.S."/>
        </authorList>
    </citation>
    <scope>NUCLEOTIDE SEQUENCE</scope>
    <source>
        <tissue evidence="11">Brain</tissue>
    </source>
</reference>
<name>A0A1A8BAT2_NOTKA</name>
<keyword evidence="3" id="KW-0963">Cytoplasm</keyword>
<dbReference type="CDD" id="cd06455">
    <property type="entry name" value="M3A_TOP"/>
    <property type="match status" value="1"/>
</dbReference>
<proteinExistence type="inferred from homology"/>
<dbReference type="Gene3D" id="1.10.1370.10">
    <property type="entry name" value="Neurolysin, domain 3"/>
    <property type="match status" value="1"/>
</dbReference>
<dbReference type="Pfam" id="PF01432">
    <property type="entry name" value="Peptidase_M3"/>
    <property type="match status" value="1"/>
</dbReference>
<dbReference type="GO" id="GO:0004222">
    <property type="term" value="F:metalloendopeptidase activity"/>
    <property type="evidence" value="ECO:0007669"/>
    <property type="project" value="InterPro"/>
</dbReference>
<dbReference type="EMBL" id="HADZ01000408">
    <property type="protein sequence ID" value="SBP64349.1"/>
    <property type="molecule type" value="Transcribed_RNA"/>
</dbReference>
<evidence type="ECO:0000256" key="6">
    <source>
        <dbReference type="ARBA" id="ARBA00022801"/>
    </source>
</evidence>
<evidence type="ECO:0000256" key="7">
    <source>
        <dbReference type="ARBA" id="ARBA00022833"/>
    </source>
</evidence>
<keyword evidence="8 9" id="KW-0482">Metalloprotease</keyword>
<evidence type="ECO:0000256" key="8">
    <source>
        <dbReference type="ARBA" id="ARBA00023049"/>
    </source>
</evidence>
<dbReference type="InterPro" id="IPR024077">
    <property type="entry name" value="Neurolysin/TOP_dom2"/>
</dbReference>
<evidence type="ECO:0000313" key="11">
    <source>
        <dbReference type="EMBL" id="SBP64349.1"/>
    </source>
</evidence>
<evidence type="ECO:0000256" key="2">
    <source>
        <dbReference type="ARBA" id="ARBA00006040"/>
    </source>
</evidence>
<dbReference type="Gene3D" id="1.20.1050.40">
    <property type="entry name" value="Endopeptidase. Chain P, domain 1"/>
    <property type="match status" value="1"/>
</dbReference>
<dbReference type="AlphaFoldDB" id="A0A1A8BAT2"/>
<evidence type="ECO:0000256" key="9">
    <source>
        <dbReference type="RuleBase" id="RU003435"/>
    </source>
</evidence>
<dbReference type="InterPro" id="IPR024079">
    <property type="entry name" value="MetalloPept_cat_dom_sf"/>
</dbReference>
<evidence type="ECO:0000256" key="3">
    <source>
        <dbReference type="ARBA" id="ARBA00022490"/>
    </source>
</evidence>
<dbReference type="PANTHER" id="PTHR11804:SF55">
    <property type="entry name" value="NEUROLYSIN (METALLOPEPTIDASE M3 FAMILY)"/>
    <property type="match status" value="1"/>
</dbReference>
<protein>
    <submittedName>
        <fullName evidence="11">Thimet oligopeptidase 1</fullName>
    </submittedName>
</protein>
<dbReference type="InterPro" id="IPR045090">
    <property type="entry name" value="Pept_M3A_M3B"/>
</dbReference>
<comment type="cofactor">
    <cofactor evidence="9">
        <name>Zn(2+)</name>
        <dbReference type="ChEBI" id="CHEBI:29105"/>
    </cofactor>
    <text evidence="9">Binds 1 zinc ion.</text>
</comment>
<evidence type="ECO:0000256" key="5">
    <source>
        <dbReference type="ARBA" id="ARBA00022723"/>
    </source>
</evidence>
<comment type="similarity">
    <text evidence="2 9">Belongs to the peptidase M3 family.</text>
</comment>
<dbReference type="InterPro" id="IPR001567">
    <property type="entry name" value="Pept_M3A_M3B_dom"/>
</dbReference>
<evidence type="ECO:0000259" key="10">
    <source>
        <dbReference type="Pfam" id="PF01432"/>
    </source>
</evidence>
<sequence length="699" mass="80121">MNCSSMCALRVVCRTRFRFSRHYLRMTIPRVSVPARASSQAGNPLRWDLSPDDIRTKTGILISRIKKVYDDVGSINIENVSAENTLKALADAKLDYASSRHILDFPQYVCPNKEVRLASTEADKKLSEFDVDLSMREDVFRRLTVLQTKLEDNLSPEEKRFLDRLVRLGQRKGLHLSKDKQEEIKRLSKLISELSIDFNRNLNEDNTFLVFSEQELAGLADSYLNGLEKTTEGKYKVTLEYPHYHPLMKRCHNPETRRKMERAFHSRCKEVNTAILEQLIQLRAKVADLLGYSSHANYVLEVNMAKNATNVSDFIDSIHEKLKPIGIKERKYILSLKKRECLMKGYQFDGQINAWDLPYYMNQVEECKFAVNKDKLLEYFPLEVVTEGLFGIYQELLGLAFTEVKHANVWHEDVKLYSAHDTETGEEIGQFYMDLHPREGKYGHAACFGLLPGCRGPDGERRLPVAAMVANFTKPRKGWPSLLQHHEVETYFHEFGHVMHELCSKTMFSDFSGTLVETDFVEVPSQMLENWVWEKEPLRRMSCHYKDGTPIPNNLLDKLIASRVANTGLMNLHQVVLSKVDQSLHSSAQADTAEVFAKYCQDILEVPATPGTNMTAGFSHLAGGYDGQYYSYLWSEVYSMDIYFSRFKKEGIMNPKVGREYRKVILEAGGSADGVDMLKSFLGREPCQDAFFKCKGLMN</sequence>
<keyword evidence="5 9" id="KW-0479">Metal-binding</keyword>
<organism evidence="11">
    <name type="scientific">Nothobranchius kadleci</name>
    <name type="common">African annual killifish</name>
    <dbReference type="NCBI Taxonomy" id="1051664"/>
    <lineage>
        <taxon>Eukaryota</taxon>
        <taxon>Metazoa</taxon>
        <taxon>Chordata</taxon>
        <taxon>Craniata</taxon>
        <taxon>Vertebrata</taxon>
        <taxon>Euteleostomi</taxon>
        <taxon>Actinopterygii</taxon>
        <taxon>Neopterygii</taxon>
        <taxon>Teleostei</taxon>
        <taxon>Neoteleostei</taxon>
        <taxon>Acanthomorphata</taxon>
        <taxon>Ovalentaria</taxon>
        <taxon>Atherinomorphae</taxon>
        <taxon>Cyprinodontiformes</taxon>
        <taxon>Nothobranchiidae</taxon>
        <taxon>Nothobranchius</taxon>
    </lineage>
</organism>
<keyword evidence="4 9" id="KW-0645">Protease</keyword>